<dbReference type="InterPro" id="IPR011487">
    <property type="entry name" value="DUF1598"/>
</dbReference>
<dbReference type="RefSeq" id="WP_002649989.1">
    <property type="nucleotide sequence ID" value="NZ_AANZ01000002.1"/>
</dbReference>
<accession>A3ZMH4</accession>
<evidence type="ECO:0000313" key="3">
    <source>
        <dbReference type="Proteomes" id="UP000004358"/>
    </source>
</evidence>
<organism evidence="2 3">
    <name type="scientific">Blastopirellula marina DSM 3645</name>
    <dbReference type="NCBI Taxonomy" id="314230"/>
    <lineage>
        <taxon>Bacteria</taxon>
        <taxon>Pseudomonadati</taxon>
        <taxon>Planctomycetota</taxon>
        <taxon>Planctomycetia</taxon>
        <taxon>Pirellulales</taxon>
        <taxon>Pirellulaceae</taxon>
        <taxon>Blastopirellula</taxon>
    </lineage>
</organism>
<dbReference type="EMBL" id="AANZ01000002">
    <property type="protein sequence ID" value="EAQ82147.1"/>
    <property type="molecule type" value="Genomic_DNA"/>
</dbReference>
<dbReference type="Proteomes" id="UP000004358">
    <property type="component" value="Unassembled WGS sequence"/>
</dbReference>
<protein>
    <recommendedName>
        <fullName evidence="4">DUF1598 domain-containing protein</fullName>
    </recommendedName>
</protein>
<proteinExistence type="predicted"/>
<keyword evidence="1" id="KW-0732">Signal</keyword>
<feature type="signal peptide" evidence="1">
    <location>
        <begin position="1"/>
        <end position="27"/>
    </location>
</feature>
<dbReference type="HOGENOM" id="CLU_034069_0_0_0"/>
<sequence length="464" mass="50648">MEFRSNRLYHLLLATLAVGLLVAPAAAQTGTGGNNSNTTSQSGVYVDAQGVLRMQRAADPSGQLMRQRLAAAHASQSPELRKASGLRKISLNRLEKELAKATDQNNTIPEEMKNLAGLTQLKYVFFYPESGDIVIAGPAEGFVTDLTGRAVGTSTGQAVLSLDDLIVAMRAYAPDTKGVNFVGVSIDPTEEGLKNYQQYLASVGSNLAKINIATLIPGMQQALGKQDVTVTGISPKTNFAKVLVEADYRMKLIGIGLERPPVRIPSYTENSRGGSRNALQRWFFTPNYECVKMSEDGLAMELVGEGVQLIGENEMVTREGGRVQAGGESRASYMFTSTFTKKYPELAKRSPVYAQLRNQIDMLIAAAYIQEYDLYGQANWNLGVFNDESRYPVEVYNAPTQVETAVNAVWKGSKLVTPIGGGVSIKPKFALLPERQVPDENGALQKERAEVTVPELKPGQWWWD</sequence>
<name>A3ZMH4_9BACT</name>
<dbReference type="AlphaFoldDB" id="A3ZMH4"/>
<gene>
    <name evidence="2" type="ORF">DSM3645_00495</name>
</gene>
<evidence type="ECO:0000256" key="1">
    <source>
        <dbReference type="SAM" id="SignalP"/>
    </source>
</evidence>
<comment type="caution">
    <text evidence="2">The sequence shown here is derived from an EMBL/GenBank/DDBJ whole genome shotgun (WGS) entry which is preliminary data.</text>
</comment>
<dbReference type="OrthoDB" id="233246at2"/>
<feature type="chain" id="PRO_5002664884" description="DUF1598 domain-containing protein" evidence="1">
    <location>
        <begin position="28"/>
        <end position="464"/>
    </location>
</feature>
<dbReference type="Pfam" id="PF07643">
    <property type="entry name" value="DUF1598"/>
    <property type="match status" value="1"/>
</dbReference>
<reference evidence="2 3" key="1">
    <citation type="submission" date="2006-02" db="EMBL/GenBank/DDBJ databases">
        <authorList>
            <person name="Amann R."/>
            <person name="Ferriera S."/>
            <person name="Johnson J."/>
            <person name="Kravitz S."/>
            <person name="Halpern A."/>
            <person name="Remington K."/>
            <person name="Beeson K."/>
            <person name="Tran B."/>
            <person name="Rogers Y.-H."/>
            <person name="Friedman R."/>
            <person name="Venter J.C."/>
        </authorList>
    </citation>
    <scope>NUCLEOTIDE SEQUENCE [LARGE SCALE GENOMIC DNA]</scope>
    <source>
        <strain evidence="2 3">DSM 3645</strain>
    </source>
</reference>
<evidence type="ECO:0000313" key="2">
    <source>
        <dbReference type="EMBL" id="EAQ82147.1"/>
    </source>
</evidence>
<evidence type="ECO:0008006" key="4">
    <source>
        <dbReference type="Google" id="ProtNLM"/>
    </source>
</evidence>